<evidence type="ECO:0000313" key="3">
    <source>
        <dbReference type="EMBL" id="AWM12869.1"/>
    </source>
</evidence>
<dbReference type="RefSeq" id="WP_109568277.1">
    <property type="nucleotide sequence ID" value="NZ_CP029463.1"/>
</dbReference>
<dbReference type="KEGG" id="fse:DI487_02620"/>
<keyword evidence="4" id="KW-1185">Reference proteome</keyword>
<dbReference type="InterPro" id="IPR025665">
    <property type="entry name" value="Beta-barrel_OMP_2"/>
</dbReference>
<gene>
    <name evidence="3" type="ORF">DI487_02620</name>
</gene>
<dbReference type="InterPro" id="IPR011250">
    <property type="entry name" value="OMP/PagP_B-barrel"/>
</dbReference>
<accession>A0A2U8QRX3</accession>
<evidence type="ECO:0000259" key="2">
    <source>
        <dbReference type="Pfam" id="PF13568"/>
    </source>
</evidence>
<dbReference type="Proteomes" id="UP000245429">
    <property type="component" value="Chromosome"/>
</dbReference>
<dbReference type="AlphaFoldDB" id="A0A2U8QRX3"/>
<evidence type="ECO:0000256" key="1">
    <source>
        <dbReference type="SAM" id="SignalP"/>
    </source>
</evidence>
<protein>
    <submittedName>
        <fullName evidence="3">PorT family protein</fullName>
    </submittedName>
</protein>
<sequence>MKKAVIIFTVISSIFSLSSNAQLLQFGIKGGANFANYTGGSVEGIDFNNIASYHAGVVAELNIFDNFAVQPELLYSTQGSELKGLGEQIKNELGYLSLPVLAKFYLTDNGLSLEAGPQFSVLVSERNEIDTSNTNTFDFGIAGGLSYKLTKRLFVSGRYVAGLTDVKKDANVKNSVIQLSVGIMF</sequence>
<keyword evidence="1" id="KW-0732">Signal</keyword>
<dbReference type="SUPFAM" id="SSF56925">
    <property type="entry name" value="OMPA-like"/>
    <property type="match status" value="1"/>
</dbReference>
<organism evidence="3 4">
    <name type="scientific">Flavobacterium sediminis</name>
    <dbReference type="NCBI Taxonomy" id="2201181"/>
    <lineage>
        <taxon>Bacteria</taxon>
        <taxon>Pseudomonadati</taxon>
        <taxon>Bacteroidota</taxon>
        <taxon>Flavobacteriia</taxon>
        <taxon>Flavobacteriales</taxon>
        <taxon>Flavobacteriaceae</taxon>
        <taxon>Flavobacterium</taxon>
    </lineage>
</organism>
<feature type="signal peptide" evidence="1">
    <location>
        <begin position="1"/>
        <end position="21"/>
    </location>
</feature>
<dbReference type="EMBL" id="CP029463">
    <property type="protein sequence ID" value="AWM12869.1"/>
    <property type="molecule type" value="Genomic_DNA"/>
</dbReference>
<dbReference type="Pfam" id="PF13568">
    <property type="entry name" value="OMP_b-brl_2"/>
    <property type="match status" value="1"/>
</dbReference>
<feature type="chain" id="PRO_5016133598" evidence="1">
    <location>
        <begin position="22"/>
        <end position="185"/>
    </location>
</feature>
<name>A0A2U8QRX3_9FLAO</name>
<proteinExistence type="predicted"/>
<feature type="domain" description="Outer membrane protein beta-barrel" evidence="2">
    <location>
        <begin position="21"/>
        <end position="166"/>
    </location>
</feature>
<evidence type="ECO:0000313" key="4">
    <source>
        <dbReference type="Proteomes" id="UP000245429"/>
    </source>
</evidence>
<reference evidence="3 4" key="1">
    <citation type="submission" date="2018-05" db="EMBL/GenBank/DDBJ databases">
        <title>Flavobacterium sp. MEBiC07310.</title>
        <authorList>
            <person name="Baek K."/>
        </authorList>
    </citation>
    <scope>NUCLEOTIDE SEQUENCE [LARGE SCALE GENOMIC DNA]</scope>
    <source>
        <strain evidence="3 4">MEBiC07310</strain>
    </source>
</reference>
<dbReference type="OrthoDB" id="947434at2"/>